<dbReference type="Proteomes" id="UP000001017">
    <property type="component" value="Chromosome"/>
</dbReference>
<feature type="transmembrane region" description="Helical" evidence="1">
    <location>
        <begin position="282"/>
        <end position="305"/>
    </location>
</feature>
<dbReference type="InterPro" id="IPR011701">
    <property type="entry name" value="MFS"/>
</dbReference>
<dbReference type="EMBL" id="BA000011">
    <property type="protein sequence ID" value="BAB60564.1"/>
    <property type="molecule type" value="Genomic_DNA"/>
</dbReference>
<dbReference type="HOGENOM" id="CLU_745192_0_0_2"/>
<organism evidence="3 4">
    <name type="scientific">Thermoplasma volcanium (strain ATCC 51530 / DSM 4299 / JCM 9571 / NBRC 15438 / GSS1)</name>
    <dbReference type="NCBI Taxonomy" id="273116"/>
    <lineage>
        <taxon>Archaea</taxon>
        <taxon>Methanobacteriati</taxon>
        <taxon>Thermoplasmatota</taxon>
        <taxon>Thermoplasmata</taxon>
        <taxon>Thermoplasmatales</taxon>
        <taxon>Thermoplasmataceae</taxon>
        <taxon>Thermoplasma</taxon>
    </lineage>
</organism>
<protein>
    <recommendedName>
        <fullName evidence="2">Major facilitator superfamily (MFS) profile domain-containing protein</fullName>
    </recommendedName>
</protein>
<dbReference type="GeneID" id="1442112"/>
<feature type="transmembrane region" description="Helical" evidence="1">
    <location>
        <begin position="96"/>
        <end position="118"/>
    </location>
</feature>
<feature type="transmembrane region" description="Helical" evidence="1">
    <location>
        <begin position="344"/>
        <end position="365"/>
    </location>
</feature>
<feature type="transmembrane region" description="Helical" evidence="1">
    <location>
        <begin position="70"/>
        <end position="90"/>
    </location>
</feature>
<dbReference type="GO" id="GO:0022857">
    <property type="term" value="F:transmembrane transporter activity"/>
    <property type="evidence" value="ECO:0007669"/>
    <property type="project" value="InterPro"/>
</dbReference>
<feature type="domain" description="Major facilitator superfamily (MFS) profile" evidence="2">
    <location>
        <begin position="1"/>
        <end position="368"/>
    </location>
</feature>
<dbReference type="eggNOG" id="arCOG00147">
    <property type="taxonomic scope" value="Archaea"/>
</dbReference>
<feature type="transmembrane region" description="Helical" evidence="1">
    <location>
        <begin position="196"/>
        <end position="217"/>
    </location>
</feature>
<dbReference type="InterPro" id="IPR050327">
    <property type="entry name" value="Proton-linked_MCT"/>
</dbReference>
<feature type="transmembrane region" description="Helical" evidence="1">
    <location>
        <begin position="127"/>
        <end position="147"/>
    </location>
</feature>
<feature type="transmembrane region" description="Helical" evidence="1">
    <location>
        <begin position="153"/>
        <end position="175"/>
    </location>
</feature>
<dbReference type="PROSITE" id="PS50850">
    <property type="entry name" value="MFS"/>
    <property type="match status" value="1"/>
</dbReference>
<keyword evidence="4" id="KW-1185">Reference proteome</keyword>
<feature type="transmembrane region" description="Helical" evidence="1">
    <location>
        <begin position="44"/>
        <end position="63"/>
    </location>
</feature>
<keyword evidence="1" id="KW-0472">Membrane</keyword>
<dbReference type="OrthoDB" id="359492at2157"/>
<dbReference type="Pfam" id="PF07690">
    <property type="entry name" value="MFS_1"/>
    <property type="match status" value="1"/>
</dbReference>
<gene>
    <name evidence="3" type="ORF">TVG1469397</name>
</gene>
<dbReference type="PhylomeDB" id="Q978J3"/>
<dbReference type="InterPro" id="IPR036259">
    <property type="entry name" value="MFS_trans_sf"/>
</dbReference>
<dbReference type="PaxDb" id="273116-14325661"/>
<dbReference type="CDD" id="cd17353">
    <property type="entry name" value="MFS_OFA_like"/>
    <property type="match status" value="1"/>
</dbReference>
<proteinExistence type="predicted"/>
<name>Q978J3_THEVO</name>
<accession>Q978J3</accession>
<dbReference type="PANTHER" id="PTHR11360:SF304">
    <property type="entry name" value="MFS DOMAIN-CONTAINING PROTEIN"/>
    <property type="match status" value="1"/>
</dbReference>
<dbReference type="AlphaFoldDB" id="Q978J3"/>
<reference evidence="3 4" key="2">
    <citation type="journal article" date="2000" name="Proc. Natl. Acad. Sci. U.S.A.">
        <title>Archaeal adaptation to higher temperatures revealed by genomic sequence of Thermoplasma volcanium.</title>
        <authorList>
            <person name="Kawashima T."/>
            <person name="Amano N."/>
            <person name="Koike H."/>
            <person name="Makino S."/>
            <person name="Higuchi S."/>
            <person name="Kawashima-Ohya Y."/>
            <person name="Watanabe K."/>
            <person name="Yamazaki M."/>
            <person name="Kanehori K."/>
            <person name="Kawamoto T."/>
            <person name="Nunoshiba T."/>
            <person name="Yamamoto Y."/>
            <person name="Aramaki H."/>
            <person name="Makino K."/>
            <person name="Suzuki M."/>
        </authorList>
    </citation>
    <scope>NUCLEOTIDE SEQUENCE [LARGE SCALE GENOMIC DNA]</scope>
    <source>
        <strain evidence="4">ATCC 51530 / DSM 4299 / JCM 9571 / NBRC 15438 / GSS1</strain>
    </source>
</reference>
<keyword evidence="1" id="KW-0812">Transmembrane</keyword>
<evidence type="ECO:0000313" key="4">
    <source>
        <dbReference type="Proteomes" id="UP000001017"/>
    </source>
</evidence>
<feature type="transmembrane region" description="Helical" evidence="1">
    <location>
        <begin position="259"/>
        <end position="276"/>
    </location>
</feature>
<dbReference type="PANTHER" id="PTHR11360">
    <property type="entry name" value="MONOCARBOXYLATE TRANSPORTER"/>
    <property type="match status" value="1"/>
</dbReference>
<evidence type="ECO:0000256" key="1">
    <source>
        <dbReference type="SAM" id="Phobius"/>
    </source>
</evidence>
<dbReference type="KEGG" id="tvo:TVG1469397"/>
<evidence type="ECO:0000313" key="3">
    <source>
        <dbReference type="EMBL" id="BAB60564.1"/>
    </source>
</evidence>
<dbReference type="STRING" id="273116.gene:9382231"/>
<reference evidence="3 4" key="1">
    <citation type="journal article" date="1999" name="Proc. Jpn. Acad.">
        <title>Determination of the complete genomic DNA sequence of Thermoplasma volvanium GSS1.</title>
        <authorList>
            <person name="Kawashima T."/>
            <person name="Yamamoto Y."/>
            <person name="Aramaki H."/>
            <person name="Nunoshiba T."/>
            <person name="Kawamoto T."/>
            <person name="Watanabe K."/>
            <person name="Yamazaki M."/>
            <person name="Kanehori K."/>
            <person name="Amano N."/>
            <person name="Ohya Y."/>
            <person name="Makino K."/>
            <person name="Suzuki M."/>
        </authorList>
    </citation>
    <scope>NUCLEOTIDE SEQUENCE [LARGE SCALE GENOMIC DNA]</scope>
    <source>
        <strain evidence="4">ATCC 51530 / DSM 4299 / JCM 9571 / NBRC 15438 / GSS1</strain>
    </source>
</reference>
<feature type="transmembrane region" description="Helical" evidence="1">
    <location>
        <begin position="317"/>
        <end position="338"/>
    </location>
</feature>
<dbReference type="Gene3D" id="1.20.1250.20">
    <property type="entry name" value="MFS general substrate transporter like domains"/>
    <property type="match status" value="2"/>
</dbReference>
<evidence type="ECO:0000259" key="2">
    <source>
        <dbReference type="PROSITE" id="PS50850"/>
    </source>
</evidence>
<keyword evidence="1" id="KW-1133">Transmembrane helix</keyword>
<dbReference type="RefSeq" id="WP_010917654.1">
    <property type="nucleotide sequence ID" value="NC_002689.2"/>
</dbReference>
<dbReference type="InterPro" id="IPR020846">
    <property type="entry name" value="MFS_dom"/>
</dbReference>
<sequence length="375" mass="40942">MKRCYLIIALLVMCFNSLYQYSWNVFEPLLAKGFGVEIVSVQIAFTLFAVFSTTFQGIGGYFADRDGPRNVSIAAALMSAFGFVASSLVHSIYLFYVIWSIGSIGEGILYGIATNLAVKWYSGRRGFAVGFVSLGFGLGSSIANIFLEKASEFRFPMMFIGLAELIVLPLLLSFVKYPSSGLTGERPSRNIKNPRFWILYLSFVFGSIPLIVISSSFGFIGSKLPELEFAVLVSIFPLLSGISRPIIGAISDAIGRPASVLLIDVAIFIGALFLVLRNFIFAVVLIGFFGGSMISLYFSLIGDVFGTRFSTANNGIFYTGKAVSGFMGSTLFAIIFTLGVEYSFYFVFISAIFGIAFLIISMAIVHAHFYPSAER</sequence>
<dbReference type="SUPFAM" id="SSF103473">
    <property type="entry name" value="MFS general substrate transporter"/>
    <property type="match status" value="1"/>
</dbReference>